<protein>
    <submittedName>
        <fullName evidence="2">Uncharacterized protein</fullName>
    </submittedName>
</protein>
<evidence type="ECO:0000313" key="2">
    <source>
        <dbReference type="EMBL" id="GFD54432.1"/>
    </source>
</evidence>
<name>A0A699X2Y3_TANCI</name>
<dbReference type="AlphaFoldDB" id="A0A699X2Y3"/>
<feature type="non-terminal residue" evidence="2">
    <location>
        <position position="1"/>
    </location>
</feature>
<organism evidence="2">
    <name type="scientific">Tanacetum cinerariifolium</name>
    <name type="common">Dalmatian daisy</name>
    <name type="synonym">Chrysanthemum cinerariifolium</name>
    <dbReference type="NCBI Taxonomy" id="118510"/>
    <lineage>
        <taxon>Eukaryota</taxon>
        <taxon>Viridiplantae</taxon>
        <taxon>Streptophyta</taxon>
        <taxon>Embryophyta</taxon>
        <taxon>Tracheophyta</taxon>
        <taxon>Spermatophyta</taxon>
        <taxon>Magnoliopsida</taxon>
        <taxon>eudicotyledons</taxon>
        <taxon>Gunneridae</taxon>
        <taxon>Pentapetalae</taxon>
        <taxon>asterids</taxon>
        <taxon>campanulids</taxon>
        <taxon>Asterales</taxon>
        <taxon>Asteraceae</taxon>
        <taxon>Asteroideae</taxon>
        <taxon>Anthemideae</taxon>
        <taxon>Anthemidinae</taxon>
        <taxon>Tanacetum</taxon>
    </lineage>
</organism>
<feature type="compositionally biased region" description="Low complexity" evidence="1">
    <location>
        <begin position="18"/>
        <end position="40"/>
    </location>
</feature>
<proteinExistence type="predicted"/>
<sequence length="40" mass="4001">GQPGRRGLFPRARAGLSAHRAGPRRAGAGLVRRAGPAPAG</sequence>
<comment type="caution">
    <text evidence="2">The sequence shown here is derived from an EMBL/GenBank/DDBJ whole genome shotgun (WGS) entry which is preliminary data.</text>
</comment>
<reference evidence="2" key="1">
    <citation type="journal article" date="2019" name="Sci. Rep.">
        <title>Draft genome of Tanacetum cinerariifolium, the natural source of mosquito coil.</title>
        <authorList>
            <person name="Yamashiro T."/>
            <person name="Shiraishi A."/>
            <person name="Satake H."/>
            <person name="Nakayama K."/>
        </authorList>
    </citation>
    <scope>NUCLEOTIDE SEQUENCE</scope>
</reference>
<evidence type="ECO:0000256" key="1">
    <source>
        <dbReference type="SAM" id="MobiDB-lite"/>
    </source>
</evidence>
<feature type="region of interest" description="Disordered" evidence="1">
    <location>
        <begin position="1"/>
        <end position="40"/>
    </location>
</feature>
<dbReference type="EMBL" id="BKCJ011805850">
    <property type="protein sequence ID" value="GFD54432.1"/>
    <property type="molecule type" value="Genomic_DNA"/>
</dbReference>
<accession>A0A699X2Y3</accession>
<gene>
    <name evidence="2" type="ORF">Tci_926401</name>
</gene>